<gene>
    <name evidence="1" type="ORF">FPHYL_2954</name>
</gene>
<comment type="caution">
    <text evidence="1">The sequence shown here is derived from an EMBL/GenBank/DDBJ whole genome shotgun (WGS) entry which is preliminary data.</text>
</comment>
<evidence type="ECO:0000313" key="1">
    <source>
        <dbReference type="EMBL" id="KAF5568020.1"/>
    </source>
</evidence>
<dbReference type="AlphaFoldDB" id="A0A8H5K5D1"/>
<name>A0A8H5K5D1_9HYPO</name>
<dbReference type="Proteomes" id="UP000582016">
    <property type="component" value="Unassembled WGS sequence"/>
</dbReference>
<dbReference type="OrthoDB" id="4996552at2759"/>
<reference evidence="1 2" key="1">
    <citation type="submission" date="2020-05" db="EMBL/GenBank/DDBJ databases">
        <title>Identification and distribution of gene clusters putatively required for synthesis of sphingolipid metabolism inhibitors in phylogenetically diverse species of the filamentous fungus Fusarium.</title>
        <authorList>
            <person name="Kim H.-S."/>
            <person name="Busman M."/>
            <person name="Brown D.W."/>
            <person name="Divon H."/>
            <person name="Uhlig S."/>
            <person name="Proctor R.H."/>
        </authorList>
    </citation>
    <scope>NUCLEOTIDE SEQUENCE [LARGE SCALE GENOMIC DNA]</scope>
    <source>
        <strain evidence="1 2">NRRL 13617</strain>
    </source>
</reference>
<dbReference type="EMBL" id="JAAOAQ010000091">
    <property type="protein sequence ID" value="KAF5568020.1"/>
    <property type="molecule type" value="Genomic_DNA"/>
</dbReference>
<evidence type="ECO:0000313" key="2">
    <source>
        <dbReference type="Proteomes" id="UP000582016"/>
    </source>
</evidence>
<protein>
    <submittedName>
        <fullName evidence="1">Uncharacterized protein</fullName>
    </submittedName>
</protein>
<sequence length="185" mass="20810">MPRTDVILLTEKELKTKIAQARTIPDPEPSKETKSHDRWIQGIVRNYTQFEFRVRNPPYFYSGRYETSPNMVLGFSVGQFTAVNHYLSPTGATGGNAWELEIELGLYLYLAFGFTNPRAGTFKSAVVESLVPREGYDKAKEGGNKIVSKDSITGRDTEGEDMTILFEVECTGGQRPVYTITQRVI</sequence>
<keyword evidence="2" id="KW-1185">Reference proteome</keyword>
<accession>A0A8H5K5D1</accession>
<organism evidence="1 2">
    <name type="scientific">Fusarium phyllophilum</name>
    <dbReference type="NCBI Taxonomy" id="47803"/>
    <lineage>
        <taxon>Eukaryota</taxon>
        <taxon>Fungi</taxon>
        <taxon>Dikarya</taxon>
        <taxon>Ascomycota</taxon>
        <taxon>Pezizomycotina</taxon>
        <taxon>Sordariomycetes</taxon>
        <taxon>Hypocreomycetidae</taxon>
        <taxon>Hypocreales</taxon>
        <taxon>Nectriaceae</taxon>
        <taxon>Fusarium</taxon>
        <taxon>Fusarium fujikuroi species complex</taxon>
    </lineage>
</organism>
<proteinExistence type="predicted"/>